<dbReference type="EMBL" id="BAABUJ010000012">
    <property type="protein sequence ID" value="GAA5799343.1"/>
    <property type="molecule type" value="Genomic_DNA"/>
</dbReference>
<dbReference type="Proteomes" id="UP001476247">
    <property type="component" value="Unassembled WGS sequence"/>
</dbReference>
<sequence length="80" mass="8773">MTLTDVGVGKGRADIVPGSLSKVNITSKMDLRITSASASFDYSITEFFKGCTARKYYLDKLKPILVSKFHLNSLLKKLGS</sequence>
<name>A0ABP9XYI1_9FUNG</name>
<evidence type="ECO:0000313" key="1">
    <source>
        <dbReference type="EMBL" id="GAA5799343.1"/>
    </source>
</evidence>
<protein>
    <submittedName>
        <fullName evidence="1">Uncharacterized protein</fullName>
    </submittedName>
</protein>
<accession>A0ABP9XYI1</accession>
<reference evidence="1 2" key="1">
    <citation type="submission" date="2024-04" db="EMBL/GenBank/DDBJ databases">
        <title>genome sequences of Mucor flavus KT1a and Helicostylum pulchrum KT1b strains isolation_sourced from the surface of a dry-aged beef.</title>
        <authorList>
            <person name="Toyotome T."/>
            <person name="Hosono M."/>
            <person name="Torimaru M."/>
            <person name="Fukuda K."/>
            <person name="Mikami N."/>
        </authorList>
    </citation>
    <scope>NUCLEOTIDE SEQUENCE [LARGE SCALE GENOMIC DNA]</scope>
    <source>
        <strain evidence="1 2">KT1b</strain>
    </source>
</reference>
<gene>
    <name evidence="1" type="ORF">HPULCUR_004757</name>
</gene>
<keyword evidence="2" id="KW-1185">Reference proteome</keyword>
<proteinExistence type="predicted"/>
<evidence type="ECO:0000313" key="2">
    <source>
        <dbReference type="Proteomes" id="UP001476247"/>
    </source>
</evidence>
<comment type="caution">
    <text evidence="1">The sequence shown here is derived from an EMBL/GenBank/DDBJ whole genome shotgun (WGS) entry which is preliminary data.</text>
</comment>
<organism evidence="1 2">
    <name type="scientific">Helicostylum pulchrum</name>
    <dbReference type="NCBI Taxonomy" id="562976"/>
    <lineage>
        <taxon>Eukaryota</taxon>
        <taxon>Fungi</taxon>
        <taxon>Fungi incertae sedis</taxon>
        <taxon>Mucoromycota</taxon>
        <taxon>Mucoromycotina</taxon>
        <taxon>Mucoromycetes</taxon>
        <taxon>Mucorales</taxon>
        <taxon>Mucorineae</taxon>
        <taxon>Mucoraceae</taxon>
        <taxon>Helicostylum</taxon>
    </lineage>
</organism>